<sequence length="142" mass="16548">MSHSEVLPAEIDTLRRLRRHRADRAERALREAKRAQQALVAHIREAQEILEQTRLEEARQCAQLLSQHQGQVVTFKALKNWSAKERQLSAGTRREEGHLLQLQEQQQERAARVGQAQKHVTLCLRQVEKIQELSELLRQEPI</sequence>
<dbReference type="AlphaFoldDB" id="A0A109L162"/>
<organism evidence="2 3">
    <name type="scientific">Pseudomonas fluorescens</name>
    <dbReference type="NCBI Taxonomy" id="294"/>
    <lineage>
        <taxon>Bacteria</taxon>
        <taxon>Pseudomonadati</taxon>
        <taxon>Pseudomonadota</taxon>
        <taxon>Gammaproteobacteria</taxon>
        <taxon>Pseudomonadales</taxon>
        <taxon>Pseudomonadaceae</taxon>
        <taxon>Pseudomonas</taxon>
    </lineage>
</organism>
<evidence type="ECO:0000256" key="1">
    <source>
        <dbReference type="SAM" id="Coils"/>
    </source>
</evidence>
<evidence type="ECO:0000313" key="2">
    <source>
        <dbReference type="EMBL" id="KWV79125.1"/>
    </source>
</evidence>
<dbReference type="PATRIC" id="fig|294.195.peg.1579"/>
<dbReference type="Proteomes" id="UP000063434">
    <property type="component" value="Unassembled WGS sequence"/>
</dbReference>
<protein>
    <recommendedName>
        <fullName evidence="4">Type III secretion protein</fullName>
    </recommendedName>
</protein>
<comment type="caution">
    <text evidence="2">The sequence shown here is derived from an EMBL/GenBank/DDBJ whole genome shotgun (WGS) entry which is preliminary data.</text>
</comment>
<dbReference type="RefSeq" id="WP_054897142.1">
    <property type="nucleotide sequence ID" value="NZ_LCYC01000012.1"/>
</dbReference>
<evidence type="ECO:0000313" key="3">
    <source>
        <dbReference type="Proteomes" id="UP000063434"/>
    </source>
</evidence>
<dbReference type="InterPro" id="IPR009929">
    <property type="entry name" value="T3SS_YscO"/>
</dbReference>
<evidence type="ECO:0008006" key="4">
    <source>
        <dbReference type="Google" id="ProtNLM"/>
    </source>
</evidence>
<name>A0A109L162_PSEFL</name>
<gene>
    <name evidence="2" type="ORF">PFL603g_01495</name>
</gene>
<keyword evidence="1" id="KW-0175">Coiled coil</keyword>
<proteinExistence type="predicted"/>
<dbReference type="Gene3D" id="1.10.287.1700">
    <property type="match status" value="1"/>
</dbReference>
<dbReference type="EMBL" id="LCYC01000012">
    <property type="protein sequence ID" value="KWV79125.1"/>
    <property type="molecule type" value="Genomic_DNA"/>
</dbReference>
<dbReference type="Pfam" id="PF07321">
    <property type="entry name" value="YscO"/>
    <property type="match status" value="1"/>
</dbReference>
<feature type="coiled-coil region" evidence="1">
    <location>
        <begin position="22"/>
        <end position="52"/>
    </location>
</feature>
<reference evidence="2 3" key="1">
    <citation type="submission" date="2015-05" db="EMBL/GenBank/DDBJ databases">
        <title>A genomic and transcriptomic approach to investigate the blue pigment phenotype in Pseudomonas fluorescens.</title>
        <authorList>
            <person name="Andreani N.A."/>
            <person name="Cardazzo B."/>
        </authorList>
    </citation>
    <scope>NUCLEOTIDE SEQUENCE [LARGE SCALE GENOMIC DNA]</scope>
    <source>
        <strain evidence="2 3">Ps_40</strain>
    </source>
</reference>
<dbReference type="InterPro" id="IPR053716">
    <property type="entry name" value="Flag_assembly_chemotaxis_eff"/>
</dbReference>
<accession>A0A109L162</accession>